<keyword evidence="4" id="KW-0560">Oxidoreductase</keyword>
<dbReference type="Gene3D" id="3.40.50.1980">
    <property type="entry name" value="Nitrogenase molybdenum iron protein domain"/>
    <property type="match status" value="1"/>
</dbReference>
<dbReference type="SUPFAM" id="SSF53720">
    <property type="entry name" value="ALDH-like"/>
    <property type="match status" value="1"/>
</dbReference>
<organism evidence="6 7">
    <name type="scientific">Candidatus Amphirhobacter heronislandensis</name>
    <dbReference type="NCBI Taxonomy" id="1732024"/>
    <lineage>
        <taxon>Bacteria</taxon>
        <taxon>Pseudomonadati</taxon>
        <taxon>Pseudomonadota</taxon>
        <taxon>Gammaproteobacteria</taxon>
        <taxon>Candidatus Tethybacterales</taxon>
        <taxon>Candidatus Tethybacteraceae</taxon>
        <taxon>Candidatus Amphirhobacter</taxon>
    </lineage>
</organism>
<feature type="non-terminal residue" evidence="6">
    <location>
        <position position="1"/>
    </location>
</feature>
<dbReference type="PANTHER" id="PTHR21256">
    <property type="entry name" value="HISTIDINOL DEHYDROGENASE HDH"/>
    <property type="match status" value="1"/>
</dbReference>
<evidence type="ECO:0000256" key="4">
    <source>
        <dbReference type="ARBA" id="ARBA00023002"/>
    </source>
</evidence>
<dbReference type="FunFam" id="3.40.50.1980:FF:000001">
    <property type="entry name" value="Histidinol dehydrogenase"/>
    <property type="match status" value="1"/>
</dbReference>
<keyword evidence="3" id="KW-0862">Zinc</keyword>
<reference evidence="6" key="1">
    <citation type="submission" date="2020-10" db="EMBL/GenBank/DDBJ databases">
        <title>An improved Amphimedon queenslandica hologenome assembly reveals how three proteobacterial symbionts can extend the metabolic phenotypic of their marine sponge host.</title>
        <authorList>
            <person name="Degnan B."/>
            <person name="Degnan S."/>
            <person name="Xiang X."/>
        </authorList>
    </citation>
    <scope>NUCLEOTIDE SEQUENCE</scope>
    <source>
        <strain evidence="6">AqS2</strain>
    </source>
</reference>
<keyword evidence="2" id="KW-0479">Metal-binding</keyword>
<dbReference type="Proteomes" id="UP000604381">
    <property type="component" value="Unassembled WGS sequence"/>
</dbReference>
<dbReference type="Pfam" id="PF00815">
    <property type="entry name" value="Histidinol_dh"/>
    <property type="match status" value="1"/>
</dbReference>
<evidence type="ECO:0000313" key="6">
    <source>
        <dbReference type="EMBL" id="MBF2734948.1"/>
    </source>
</evidence>
<evidence type="ECO:0000256" key="5">
    <source>
        <dbReference type="RuleBase" id="RU004175"/>
    </source>
</evidence>
<dbReference type="GO" id="GO:0046872">
    <property type="term" value="F:metal ion binding"/>
    <property type="evidence" value="ECO:0007669"/>
    <property type="project" value="UniProtKB-KW"/>
</dbReference>
<dbReference type="GO" id="GO:0051287">
    <property type="term" value="F:NAD binding"/>
    <property type="evidence" value="ECO:0007669"/>
    <property type="project" value="InterPro"/>
</dbReference>
<dbReference type="PANTHER" id="PTHR21256:SF2">
    <property type="entry name" value="HISTIDINE BIOSYNTHESIS TRIFUNCTIONAL PROTEIN"/>
    <property type="match status" value="1"/>
</dbReference>
<comment type="caution">
    <text evidence="6">The sequence shown here is derived from an EMBL/GenBank/DDBJ whole genome shotgun (WGS) entry which is preliminary data.</text>
</comment>
<accession>A0A930XXL6</accession>
<dbReference type="GO" id="GO:0004399">
    <property type="term" value="F:histidinol dehydrogenase activity"/>
    <property type="evidence" value="ECO:0007669"/>
    <property type="project" value="UniProtKB-ARBA"/>
</dbReference>
<dbReference type="GO" id="GO:0005829">
    <property type="term" value="C:cytosol"/>
    <property type="evidence" value="ECO:0007669"/>
    <property type="project" value="TreeGrafter"/>
</dbReference>
<comment type="cofactor">
    <cofactor evidence="1">
        <name>Zn(2+)</name>
        <dbReference type="ChEBI" id="CHEBI:29105"/>
    </cofactor>
</comment>
<proteinExistence type="inferred from homology"/>
<evidence type="ECO:0000313" key="7">
    <source>
        <dbReference type="Proteomes" id="UP000604381"/>
    </source>
</evidence>
<evidence type="ECO:0000256" key="3">
    <source>
        <dbReference type="ARBA" id="ARBA00022833"/>
    </source>
</evidence>
<evidence type="ECO:0000256" key="1">
    <source>
        <dbReference type="ARBA" id="ARBA00001947"/>
    </source>
</evidence>
<evidence type="ECO:0000256" key="2">
    <source>
        <dbReference type="ARBA" id="ARBA00022723"/>
    </source>
</evidence>
<gene>
    <name evidence="6" type="ORF">ISN26_02490</name>
</gene>
<dbReference type="AlphaFoldDB" id="A0A930XXL6"/>
<name>A0A930XXL6_9GAMM</name>
<protein>
    <submittedName>
        <fullName evidence="6">Histidinol dehydrogenase</fullName>
    </submittedName>
</protein>
<sequence>PSEAIILADSTSTPRLCALDMLIEAEHGPDSSVYLVTDSAALADEVAKLLPELLAKMDAGRRAWCEAVLGGERGGIAVAPDMEAACAFVNDYAPEHLQIMGTEPERHAGKITEAAEVLLGENLPGSIANYVLGPNCILPTGGAARAHGPLSPLDFLKARTVAKVDADAYPELAEHTRRFAAYEGFDAHARAAEEERGG</sequence>
<dbReference type="InterPro" id="IPR012131">
    <property type="entry name" value="Hstdl_DH"/>
</dbReference>
<keyword evidence="7" id="KW-1185">Reference proteome</keyword>
<dbReference type="EMBL" id="JADHEI010000028">
    <property type="protein sequence ID" value="MBF2734948.1"/>
    <property type="molecule type" value="Genomic_DNA"/>
</dbReference>
<dbReference type="PRINTS" id="PR00083">
    <property type="entry name" value="HOLDHDRGNASE"/>
</dbReference>
<dbReference type="GO" id="GO:0000105">
    <property type="term" value="P:L-histidine biosynthetic process"/>
    <property type="evidence" value="ECO:0007669"/>
    <property type="project" value="TreeGrafter"/>
</dbReference>
<comment type="similarity">
    <text evidence="5">Belongs to the histidinol dehydrogenase family.</text>
</comment>
<dbReference type="InterPro" id="IPR016161">
    <property type="entry name" value="Ald_DH/histidinol_DH"/>
</dbReference>